<evidence type="ECO:0000313" key="1">
    <source>
        <dbReference type="EMBL" id="AET33053.1"/>
    </source>
</evidence>
<dbReference type="BioCyc" id="PSP1104324:GJSN-1608-MONOMER"/>
<dbReference type="GeneID" id="11596136"/>
<accession>G7VG55</accession>
<dbReference type="KEGG" id="pyr:P186_1637"/>
<dbReference type="Proteomes" id="UP000005867">
    <property type="component" value="Chromosome"/>
</dbReference>
<sequence>MVNISETPIHALHGTAILRMGNPYTAAVYGQVAKRSINPPPAIYAALNRLNWIPKYGPPYALVSTDHTVEKVELERPWLLLTAWRLDLDGPVTSVEGAKSVIEHRMYMRNPLSKVTIVIPKPHSTVKIFATAKTATGLVADVLKELGLLYARVTLGSYGSAHYVVDVDPVPAIENREEAQALAELV</sequence>
<evidence type="ECO:0000313" key="2">
    <source>
        <dbReference type="Proteomes" id="UP000005867"/>
    </source>
</evidence>
<gene>
    <name evidence="1" type="ORF">P186_1637</name>
</gene>
<reference evidence="1 2" key="1">
    <citation type="journal article" date="2012" name="J. Bacteriol.">
        <title>Complete genome sequence of strain 1860, a crenarchaeon of the genus pyrobaculum able to grow with various electron acceptors.</title>
        <authorList>
            <person name="Mardanov A.V."/>
            <person name="Gumerov V.M."/>
            <person name="Slobodkina G.B."/>
            <person name="Beletsky A.V."/>
            <person name="Bonch-Osmolovskaya E.A."/>
            <person name="Ravin N.V."/>
            <person name="Skryabin K.G."/>
        </authorList>
    </citation>
    <scope>NUCLEOTIDE SEQUENCE [LARGE SCALE GENOMIC DNA]</scope>
    <source>
        <strain evidence="1 2">1860</strain>
    </source>
</reference>
<dbReference type="HOGENOM" id="CLU_124268_0_0_2"/>
<proteinExistence type="predicted"/>
<name>G7VG55_9CREN</name>
<dbReference type="AlphaFoldDB" id="G7VG55"/>
<dbReference type="EMBL" id="CP003098">
    <property type="protein sequence ID" value="AET33053.1"/>
    <property type="molecule type" value="Genomic_DNA"/>
</dbReference>
<dbReference type="STRING" id="1104324.P186_1637"/>
<dbReference type="eggNOG" id="arCOG04019">
    <property type="taxonomic scope" value="Archaea"/>
</dbReference>
<keyword evidence="2" id="KW-1185">Reference proteome</keyword>
<protein>
    <submittedName>
        <fullName evidence="1">Uncharacterized protein</fullName>
    </submittedName>
</protein>
<organism evidence="1 2">
    <name type="scientific">Pyrobaculum ferrireducens</name>
    <dbReference type="NCBI Taxonomy" id="1104324"/>
    <lineage>
        <taxon>Archaea</taxon>
        <taxon>Thermoproteota</taxon>
        <taxon>Thermoprotei</taxon>
        <taxon>Thermoproteales</taxon>
        <taxon>Thermoproteaceae</taxon>
        <taxon>Pyrobaculum</taxon>
    </lineage>
</organism>
<dbReference type="RefSeq" id="WP_014288879.1">
    <property type="nucleotide sequence ID" value="NC_016645.1"/>
</dbReference>